<dbReference type="EMBL" id="JH668327">
    <property type="protein sequence ID" value="KAG6445966.1"/>
    <property type="molecule type" value="Genomic_DNA"/>
</dbReference>
<organism evidence="1 2">
    <name type="scientific">Manduca sexta</name>
    <name type="common">Tobacco hawkmoth</name>
    <name type="synonym">Tobacco hornworm</name>
    <dbReference type="NCBI Taxonomy" id="7130"/>
    <lineage>
        <taxon>Eukaryota</taxon>
        <taxon>Metazoa</taxon>
        <taxon>Ecdysozoa</taxon>
        <taxon>Arthropoda</taxon>
        <taxon>Hexapoda</taxon>
        <taxon>Insecta</taxon>
        <taxon>Pterygota</taxon>
        <taxon>Neoptera</taxon>
        <taxon>Endopterygota</taxon>
        <taxon>Lepidoptera</taxon>
        <taxon>Glossata</taxon>
        <taxon>Ditrysia</taxon>
        <taxon>Bombycoidea</taxon>
        <taxon>Sphingidae</taxon>
        <taxon>Sphinginae</taxon>
        <taxon>Sphingini</taxon>
        <taxon>Manduca</taxon>
    </lineage>
</organism>
<comment type="caution">
    <text evidence="1">The sequence shown here is derived from an EMBL/GenBank/DDBJ whole genome shotgun (WGS) entry which is preliminary data.</text>
</comment>
<evidence type="ECO:0000313" key="2">
    <source>
        <dbReference type="Proteomes" id="UP000791440"/>
    </source>
</evidence>
<dbReference type="AlphaFoldDB" id="A0A921YU24"/>
<proteinExistence type="predicted"/>
<sequence>MQSYYTTAAETVHATCYIKATSFKKKQISLVADGSKTHAWFPCTSLVTVDYQRNTNGRSHTLNKSVQWGHRAVSRINELRFSAILSWLATMPLLEKIIKRVRTHNMETTW</sequence>
<keyword evidence="2" id="KW-1185">Reference proteome</keyword>
<reference evidence="1" key="1">
    <citation type="journal article" date="2016" name="Insect Biochem. Mol. Biol.">
        <title>Multifaceted biological insights from a draft genome sequence of the tobacco hornworm moth, Manduca sexta.</title>
        <authorList>
            <person name="Kanost M.R."/>
            <person name="Arrese E.L."/>
            <person name="Cao X."/>
            <person name="Chen Y.R."/>
            <person name="Chellapilla S."/>
            <person name="Goldsmith M.R."/>
            <person name="Grosse-Wilde E."/>
            <person name="Heckel D.G."/>
            <person name="Herndon N."/>
            <person name="Jiang H."/>
            <person name="Papanicolaou A."/>
            <person name="Qu J."/>
            <person name="Soulages J.L."/>
            <person name="Vogel H."/>
            <person name="Walters J."/>
            <person name="Waterhouse R.M."/>
            <person name="Ahn S.J."/>
            <person name="Almeida F.C."/>
            <person name="An C."/>
            <person name="Aqrawi P."/>
            <person name="Bretschneider A."/>
            <person name="Bryant W.B."/>
            <person name="Bucks S."/>
            <person name="Chao H."/>
            <person name="Chevignon G."/>
            <person name="Christen J.M."/>
            <person name="Clarke D.F."/>
            <person name="Dittmer N.T."/>
            <person name="Ferguson L.C.F."/>
            <person name="Garavelou S."/>
            <person name="Gordon K.H.J."/>
            <person name="Gunaratna R.T."/>
            <person name="Han Y."/>
            <person name="Hauser F."/>
            <person name="He Y."/>
            <person name="Heidel-Fischer H."/>
            <person name="Hirsh A."/>
            <person name="Hu Y."/>
            <person name="Jiang H."/>
            <person name="Kalra D."/>
            <person name="Klinner C."/>
            <person name="Konig C."/>
            <person name="Kovar C."/>
            <person name="Kroll A.R."/>
            <person name="Kuwar S.S."/>
            <person name="Lee S.L."/>
            <person name="Lehman R."/>
            <person name="Li K."/>
            <person name="Li Z."/>
            <person name="Liang H."/>
            <person name="Lovelace S."/>
            <person name="Lu Z."/>
            <person name="Mansfield J.H."/>
            <person name="McCulloch K.J."/>
            <person name="Mathew T."/>
            <person name="Morton B."/>
            <person name="Muzny D.M."/>
            <person name="Neunemann D."/>
            <person name="Ongeri F."/>
            <person name="Pauchet Y."/>
            <person name="Pu L.L."/>
            <person name="Pyrousis I."/>
            <person name="Rao X.J."/>
            <person name="Redding A."/>
            <person name="Roesel C."/>
            <person name="Sanchez-Gracia A."/>
            <person name="Schaack S."/>
            <person name="Shukla A."/>
            <person name="Tetreau G."/>
            <person name="Wang Y."/>
            <person name="Xiong G.H."/>
            <person name="Traut W."/>
            <person name="Walsh T.K."/>
            <person name="Worley K.C."/>
            <person name="Wu D."/>
            <person name="Wu W."/>
            <person name="Wu Y.Q."/>
            <person name="Zhang X."/>
            <person name="Zou Z."/>
            <person name="Zucker H."/>
            <person name="Briscoe A.D."/>
            <person name="Burmester T."/>
            <person name="Clem R.J."/>
            <person name="Feyereisen R."/>
            <person name="Grimmelikhuijzen C.J.P."/>
            <person name="Hamodrakas S.J."/>
            <person name="Hansson B.S."/>
            <person name="Huguet E."/>
            <person name="Jermiin L.S."/>
            <person name="Lan Q."/>
            <person name="Lehman H.K."/>
            <person name="Lorenzen M."/>
            <person name="Merzendorfer H."/>
            <person name="Michalopoulos I."/>
            <person name="Morton D.B."/>
            <person name="Muthukrishnan S."/>
            <person name="Oakeshott J.G."/>
            <person name="Palmer W."/>
            <person name="Park Y."/>
            <person name="Passarelli A.L."/>
            <person name="Rozas J."/>
            <person name="Schwartz L.M."/>
            <person name="Smith W."/>
            <person name="Southgate A."/>
            <person name="Vilcinskas A."/>
            <person name="Vogt R."/>
            <person name="Wang P."/>
            <person name="Werren J."/>
            <person name="Yu X.Q."/>
            <person name="Zhou J.J."/>
            <person name="Brown S.J."/>
            <person name="Scherer S.E."/>
            <person name="Richards S."/>
            <person name="Blissard G.W."/>
        </authorList>
    </citation>
    <scope>NUCLEOTIDE SEQUENCE</scope>
</reference>
<dbReference type="Proteomes" id="UP000791440">
    <property type="component" value="Unassembled WGS sequence"/>
</dbReference>
<name>A0A921YU24_MANSE</name>
<reference evidence="1" key="2">
    <citation type="submission" date="2020-12" db="EMBL/GenBank/DDBJ databases">
        <authorList>
            <person name="Kanost M."/>
        </authorList>
    </citation>
    <scope>NUCLEOTIDE SEQUENCE</scope>
</reference>
<accession>A0A921YU24</accession>
<protein>
    <submittedName>
        <fullName evidence="1">Uncharacterized protein</fullName>
    </submittedName>
</protein>
<evidence type="ECO:0000313" key="1">
    <source>
        <dbReference type="EMBL" id="KAG6445966.1"/>
    </source>
</evidence>
<gene>
    <name evidence="1" type="ORF">O3G_MSEX004185</name>
</gene>